<dbReference type="GO" id="GO:0003676">
    <property type="term" value="F:nucleic acid binding"/>
    <property type="evidence" value="ECO:0007669"/>
    <property type="project" value="InterPro"/>
</dbReference>
<dbReference type="STRING" id="1280514.AXFE_08450"/>
<gene>
    <name evidence="4" type="primary">rsmD</name>
    <name evidence="4" type="ORF">AXFE_08450</name>
</gene>
<dbReference type="SUPFAM" id="SSF53335">
    <property type="entry name" value="S-adenosyl-L-methionine-dependent methyltransferases"/>
    <property type="match status" value="1"/>
</dbReference>
<proteinExistence type="predicted"/>
<evidence type="ECO:0000256" key="3">
    <source>
        <dbReference type="SAM" id="MobiDB-lite"/>
    </source>
</evidence>
<dbReference type="PANTHER" id="PTHR43542:SF1">
    <property type="entry name" value="METHYLTRANSFERASE"/>
    <property type="match status" value="1"/>
</dbReference>
<dbReference type="PROSITE" id="PS00092">
    <property type="entry name" value="N6_MTASE"/>
    <property type="match status" value="1"/>
</dbReference>
<organism evidence="4 5">
    <name type="scientific">Acidithrix ferrooxidans</name>
    <dbReference type="NCBI Taxonomy" id="1280514"/>
    <lineage>
        <taxon>Bacteria</taxon>
        <taxon>Bacillati</taxon>
        <taxon>Actinomycetota</taxon>
        <taxon>Acidimicrobiia</taxon>
        <taxon>Acidimicrobiales</taxon>
        <taxon>Acidimicrobiaceae</taxon>
        <taxon>Acidithrix</taxon>
    </lineage>
</organism>
<keyword evidence="2 4" id="KW-0808">Transferase</keyword>
<sequence length="179" mass="19995">MRIQSGSSKGKAISTKVSEKTRPTTARVRKAIFDTLFGKFEIANASVLDLFAGTGSLGFEAASRGAAEVDLVDIDRMAANALLRTATSLEEKSSCKFRVWNQNAFIYLRNANRVDHPVDLAFCDPPYLFSEWDDLFSLRPGRFLVVESNRQIAQHPNYNEVTLKVYGDTYVSFRTLAQS</sequence>
<protein>
    <submittedName>
        <fullName evidence="4">Ribosomal RNA small subunit methyltransferase D</fullName>
        <ecNumber evidence="4">2.1.1.171</ecNumber>
    </submittedName>
</protein>
<name>A0A0D8HK15_9ACTN</name>
<dbReference type="Pfam" id="PF03602">
    <property type="entry name" value="Cons_hypoth95"/>
    <property type="match status" value="1"/>
</dbReference>
<dbReference type="PATRIC" id="fig|1280514.3.peg.1106"/>
<dbReference type="Proteomes" id="UP000032360">
    <property type="component" value="Unassembled WGS sequence"/>
</dbReference>
<dbReference type="InterPro" id="IPR029063">
    <property type="entry name" value="SAM-dependent_MTases_sf"/>
</dbReference>
<feature type="region of interest" description="Disordered" evidence="3">
    <location>
        <begin position="1"/>
        <end position="20"/>
    </location>
</feature>
<reference evidence="4 5" key="1">
    <citation type="submission" date="2015-01" db="EMBL/GenBank/DDBJ databases">
        <title>Draft genome of the acidophilic iron oxidizer Acidithrix ferrooxidans strain Py-F3.</title>
        <authorList>
            <person name="Poehlein A."/>
            <person name="Eisen S."/>
            <person name="Schloemann M."/>
            <person name="Johnson B.D."/>
            <person name="Daniel R."/>
            <person name="Muehling M."/>
        </authorList>
    </citation>
    <scope>NUCLEOTIDE SEQUENCE [LARGE SCALE GENOMIC DNA]</scope>
    <source>
        <strain evidence="4 5">Py-F3</strain>
    </source>
</reference>
<dbReference type="InterPro" id="IPR004398">
    <property type="entry name" value="RNA_MeTrfase_RsmD"/>
</dbReference>
<evidence type="ECO:0000313" key="4">
    <source>
        <dbReference type="EMBL" id="KJF18278.1"/>
    </source>
</evidence>
<comment type="caution">
    <text evidence="4">The sequence shown here is derived from an EMBL/GenBank/DDBJ whole genome shotgun (WGS) entry which is preliminary data.</text>
</comment>
<evidence type="ECO:0000313" key="5">
    <source>
        <dbReference type="Proteomes" id="UP000032360"/>
    </source>
</evidence>
<keyword evidence="1 4" id="KW-0489">Methyltransferase</keyword>
<dbReference type="PIRSF" id="PIRSF004553">
    <property type="entry name" value="CHP00095"/>
    <property type="match status" value="1"/>
</dbReference>
<dbReference type="Gene3D" id="3.40.50.150">
    <property type="entry name" value="Vaccinia Virus protein VP39"/>
    <property type="match status" value="1"/>
</dbReference>
<dbReference type="OrthoDB" id="9803017at2"/>
<evidence type="ECO:0000256" key="1">
    <source>
        <dbReference type="ARBA" id="ARBA00022603"/>
    </source>
</evidence>
<dbReference type="EC" id="2.1.1.171" evidence="4"/>
<dbReference type="InterPro" id="IPR002052">
    <property type="entry name" value="DNA_methylase_N6_adenine_CS"/>
</dbReference>
<dbReference type="CDD" id="cd02440">
    <property type="entry name" value="AdoMet_MTases"/>
    <property type="match status" value="1"/>
</dbReference>
<dbReference type="PANTHER" id="PTHR43542">
    <property type="entry name" value="METHYLTRANSFERASE"/>
    <property type="match status" value="1"/>
</dbReference>
<dbReference type="AlphaFoldDB" id="A0A0D8HK15"/>
<accession>A0A0D8HK15</accession>
<keyword evidence="5" id="KW-1185">Reference proteome</keyword>
<evidence type="ECO:0000256" key="2">
    <source>
        <dbReference type="ARBA" id="ARBA00022679"/>
    </source>
</evidence>
<dbReference type="EMBL" id="JXYS01000020">
    <property type="protein sequence ID" value="KJF18278.1"/>
    <property type="molecule type" value="Genomic_DNA"/>
</dbReference>
<dbReference type="RefSeq" id="WP_052604607.1">
    <property type="nucleotide sequence ID" value="NZ_JXYS01000020.1"/>
</dbReference>
<dbReference type="GO" id="GO:0052913">
    <property type="term" value="F:16S rRNA (guanine(966)-N(2))-methyltransferase activity"/>
    <property type="evidence" value="ECO:0007669"/>
    <property type="project" value="UniProtKB-EC"/>
</dbReference>